<dbReference type="EMBL" id="MDEO01000032">
    <property type="protein sequence ID" value="OCX17906.1"/>
    <property type="molecule type" value="Genomic_DNA"/>
</dbReference>
<dbReference type="PANTHER" id="PTHR40265">
    <property type="entry name" value="BLL2707 PROTEIN"/>
    <property type="match status" value="1"/>
</dbReference>
<dbReference type="Pfam" id="PF13468">
    <property type="entry name" value="Glyoxalase_3"/>
    <property type="match status" value="1"/>
</dbReference>
<gene>
    <name evidence="2" type="ORF">QV13_13730</name>
</gene>
<sequence length="300" mass="31788">MMHTAANMHRPAHPLDHIVLPTESLGAAEARLAALGFTVAPRGIHPFGTENCCVYLADGTFLEPLAVGDAEVAAQAIMAGNVFVARDHTYREEHGAEGFSAIVFGTEDADADHRAYVEANISAGERLDFSRPFTDRSGKSDTVSFRLAFASGRDTPDAFVFACQRVNAPKVDRAALQAHANGAVAIRGVVAVSDDVARLRKLLAIAAGAPNKAAVAESRLALPNADIELMHGAEYEAKFGLGAGARSALRFVAVVFATADLVATERLLVSAHVKHHLRDGRLVVPQADGQGAAFIFEERT</sequence>
<dbReference type="InterPro" id="IPR025870">
    <property type="entry name" value="Glyoxalase-like_dom"/>
</dbReference>
<keyword evidence="3" id="KW-1185">Reference proteome</keyword>
<dbReference type="STRING" id="1566387.QV13_13730"/>
<evidence type="ECO:0000313" key="2">
    <source>
        <dbReference type="EMBL" id="OCX17906.1"/>
    </source>
</evidence>
<evidence type="ECO:0000259" key="1">
    <source>
        <dbReference type="Pfam" id="PF13468"/>
    </source>
</evidence>
<evidence type="ECO:0000313" key="3">
    <source>
        <dbReference type="Proteomes" id="UP000094412"/>
    </source>
</evidence>
<dbReference type="AlphaFoldDB" id="A0A1C2DTG5"/>
<dbReference type="InterPro" id="IPR029068">
    <property type="entry name" value="Glyas_Bleomycin-R_OHBP_Dase"/>
</dbReference>
<dbReference type="PANTHER" id="PTHR40265:SF1">
    <property type="entry name" value="GLYOXALASE-LIKE DOMAIN-CONTAINING PROTEIN"/>
    <property type="match status" value="1"/>
</dbReference>
<dbReference type="GO" id="GO:0016829">
    <property type="term" value="F:lyase activity"/>
    <property type="evidence" value="ECO:0007669"/>
    <property type="project" value="UniProtKB-KW"/>
</dbReference>
<dbReference type="Gene3D" id="3.10.180.10">
    <property type="entry name" value="2,3-Dihydroxybiphenyl 1,2-Dioxygenase, domain 1"/>
    <property type="match status" value="1"/>
</dbReference>
<reference evidence="2 3" key="1">
    <citation type="submission" date="2016-08" db="EMBL/GenBank/DDBJ databases">
        <title>Whole genome sequence of Mesorhizobium sp. strain UASWS1009 isolated from industrial sewage.</title>
        <authorList>
            <person name="Crovadore J."/>
            <person name="Calmin G."/>
            <person name="Chablais R."/>
            <person name="Cochard B."/>
            <person name="Lefort F."/>
        </authorList>
    </citation>
    <scope>NUCLEOTIDE SEQUENCE [LARGE SCALE GENOMIC DNA]</scope>
    <source>
        <strain evidence="2 3">UASWS1009</strain>
    </source>
</reference>
<keyword evidence="2" id="KW-0456">Lyase</keyword>
<accession>A0A1C2DTG5</accession>
<dbReference type="Proteomes" id="UP000094412">
    <property type="component" value="Unassembled WGS sequence"/>
</dbReference>
<proteinExistence type="predicted"/>
<feature type="domain" description="Glyoxalase-like" evidence="1">
    <location>
        <begin position="15"/>
        <end position="204"/>
    </location>
</feature>
<organism evidence="2 3">
    <name type="scientific">Mesorhizobium hungaricum</name>
    <dbReference type="NCBI Taxonomy" id="1566387"/>
    <lineage>
        <taxon>Bacteria</taxon>
        <taxon>Pseudomonadati</taxon>
        <taxon>Pseudomonadota</taxon>
        <taxon>Alphaproteobacteria</taxon>
        <taxon>Hyphomicrobiales</taxon>
        <taxon>Phyllobacteriaceae</taxon>
        <taxon>Mesorhizobium</taxon>
    </lineage>
</organism>
<protein>
    <submittedName>
        <fullName evidence="2">Lactoylglutathione lyase</fullName>
    </submittedName>
</protein>
<dbReference type="RefSeq" id="WP_051504901.1">
    <property type="nucleotide sequence ID" value="NZ_MDEO01000032.1"/>
</dbReference>
<comment type="caution">
    <text evidence="2">The sequence shown here is derived from an EMBL/GenBank/DDBJ whole genome shotgun (WGS) entry which is preliminary data.</text>
</comment>
<dbReference type="SUPFAM" id="SSF54593">
    <property type="entry name" value="Glyoxalase/Bleomycin resistance protein/Dihydroxybiphenyl dioxygenase"/>
    <property type="match status" value="1"/>
</dbReference>
<name>A0A1C2DTG5_9HYPH</name>